<keyword evidence="7 10" id="KW-1133">Transmembrane helix</keyword>
<dbReference type="Pfam" id="PF01061">
    <property type="entry name" value="ABC2_membrane"/>
    <property type="match status" value="1"/>
</dbReference>
<keyword evidence="9" id="KW-0046">Antibiotic resistance</keyword>
<dbReference type="Proteomes" id="UP000193244">
    <property type="component" value="Unassembled WGS sequence"/>
</dbReference>
<gene>
    <name evidence="12" type="ORF">SAMN06296010_0376</name>
</gene>
<keyword evidence="13" id="KW-1185">Reference proteome</keyword>
<evidence type="ECO:0000259" key="11">
    <source>
        <dbReference type="PROSITE" id="PS51012"/>
    </source>
</evidence>
<reference evidence="13" key="1">
    <citation type="submission" date="2017-04" db="EMBL/GenBank/DDBJ databases">
        <authorList>
            <person name="Varghese N."/>
            <person name="Submissions S."/>
        </authorList>
    </citation>
    <scope>NUCLEOTIDE SEQUENCE [LARGE SCALE GENOMIC DNA]</scope>
    <source>
        <strain evidence="13">VKM Ac-2510</strain>
    </source>
</reference>
<dbReference type="PANTHER" id="PTHR30413">
    <property type="entry name" value="INNER MEMBRANE TRANSPORT PERMEASE"/>
    <property type="match status" value="1"/>
</dbReference>
<dbReference type="GO" id="GO:0015920">
    <property type="term" value="P:lipopolysaccharide transport"/>
    <property type="evidence" value="ECO:0007669"/>
    <property type="project" value="TreeGrafter"/>
</dbReference>
<comment type="subcellular location">
    <subcellularLocation>
        <location evidence="1">Cell inner membrane</location>
        <topology evidence="1">Multi-pass membrane protein</topology>
    </subcellularLocation>
    <subcellularLocation>
        <location evidence="10">Cell membrane</location>
        <topology evidence="10">Multi-pass membrane protein</topology>
    </subcellularLocation>
</comment>
<evidence type="ECO:0000256" key="9">
    <source>
        <dbReference type="ARBA" id="ARBA00023251"/>
    </source>
</evidence>
<evidence type="ECO:0000256" key="7">
    <source>
        <dbReference type="ARBA" id="ARBA00022989"/>
    </source>
</evidence>
<evidence type="ECO:0000313" key="12">
    <source>
        <dbReference type="EMBL" id="SMG12404.1"/>
    </source>
</evidence>
<evidence type="ECO:0000256" key="8">
    <source>
        <dbReference type="ARBA" id="ARBA00023136"/>
    </source>
</evidence>
<keyword evidence="3 10" id="KW-0813">Transport</keyword>
<dbReference type="PRINTS" id="PR00164">
    <property type="entry name" value="ABC2TRNSPORT"/>
</dbReference>
<feature type="transmembrane region" description="Helical" evidence="10">
    <location>
        <begin position="270"/>
        <end position="288"/>
    </location>
</feature>
<evidence type="ECO:0000256" key="4">
    <source>
        <dbReference type="ARBA" id="ARBA00022475"/>
    </source>
</evidence>
<evidence type="ECO:0000256" key="5">
    <source>
        <dbReference type="ARBA" id="ARBA00022519"/>
    </source>
</evidence>
<dbReference type="InterPro" id="IPR013525">
    <property type="entry name" value="ABC2_TM"/>
</dbReference>
<accession>A0A1X7ICM1</accession>
<keyword evidence="5" id="KW-0997">Cell inner membrane</keyword>
<dbReference type="AlphaFoldDB" id="A0A1X7ICM1"/>
<dbReference type="STRING" id="150121.SAMN06296010_0376"/>
<evidence type="ECO:0000256" key="2">
    <source>
        <dbReference type="ARBA" id="ARBA00007783"/>
    </source>
</evidence>
<evidence type="ECO:0000256" key="10">
    <source>
        <dbReference type="RuleBase" id="RU361157"/>
    </source>
</evidence>
<name>A0A1X7ICM1_9MICO</name>
<evidence type="ECO:0000313" key="13">
    <source>
        <dbReference type="Proteomes" id="UP000193244"/>
    </source>
</evidence>
<dbReference type="InterPro" id="IPR047817">
    <property type="entry name" value="ABC2_TM_bact-type"/>
</dbReference>
<keyword evidence="8 10" id="KW-0472">Membrane</keyword>
<feature type="transmembrane region" description="Helical" evidence="10">
    <location>
        <begin position="64"/>
        <end position="85"/>
    </location>
</feature>
<dbReference type="PANTHER" id="PTHR30413:SF8">
    <property type="entry name" value="TRANSPORT PERMEASE PROTEIN"/>
    <property type="match status" value="1"/>
</dbReference>
<organism evidence="12 13">
    <name type="scientific">Agreia pratensis</name>
    <dbReference type="NCBI Taxonomy" id="150121"/>
    <lineage>
        <taxon>Bacteria</taxon>
        <taxon>Bacillati</taxon>
        <taxon>Actinomycetota</taxon>
        <taxon>Actinomycetes</taxon>
        <taxon>Micrococcales</taxon>
        <taxon>Microbacteriaceae</taxon>
        <taxon>Agreia</taxon>
    </lineage>
</organism>
<feature type="domain" description="ABC transmembrane type-2" evidence="11">
    <location>
        <begin position="64"/>
        <end position="295"/>
    </location>
</feature>
<dbReference type="GO" id="GO:0140359">
    <property type="term" value="F:ABC-type transporter activity"/>
    <property type="evidence" value="ECO:0007669"/>
    <property type="project" value="InterPro"/>
</dbReference>
<evidence type="ECO:0000256" key="3">
    <source>
        <dbReference type="ARBA" id="ARBA00022448"/>
    </source>
</evidence>
<comment type="similarity">
    <text evidence="2 10">Belongs to the ABC-2 integral membrane protein family.</text>
</comment>
<evidence type="ECO:0000256" key="6">
    <source>
        <dbReference type="ARBA" id="ARBA00022692"/>
    </source>
</evidence>
<feature type="transmembrane region" description="Helical" evidence="10">
    <location>
        <begin position="207"/>
        <end position="226"/>
    </location>
</feature>
<keyword evidence="4 10" id="KW-1003">Cell membrane</keyword>
<sequence>MAGMQNVAAERAQRLSELPFEEAGARSALLQGTVASVVDIWKHRELLGLLTRRELKARYKDSSLGFLWSLIKPLTQLLIYAIVVGEFLGAARSLNNFAVYLFSGLTVYLLFSEIVGGATSSIVANAGLVKKVYFPREIFPISAVGSAMVNFLIQMVILLVAAFVAGTLTFGPHLLYGLAAIGVVIIYSAAIGILLAAVNVYLRDIQYLVEVVLMLVMWGSPILYHWTFATARMPGWLAEIYLNNPVTLAVVGFQQAFWAPGSGGEPLPQLGLRLVIAAVVGIICLIIAQRVFSKLQGNFAQEL</sequence>
<dbReference type="PROSITE" id="PS51012">
    <property type="entry name" value="ABC_TM2"/>
    <property type="match status" value="1"/>
</dbReference>
<proteinExistence type="inferred from homology"/>
<keyword evidence="6 10" id="KW-0812">Transmembrane</keyword>
<dbReference type="InterPro" id="IPR000412">
    <property type="entry name" value="ABC_2_transport"/>
</dbReference>
<protein>
    <recommendedName>
        <fullName evidence="10">Transport permease protein</fullName>
    </recommendedName>
</protein>
<evidence type="ECO:0000256" key="1">
    <source>
        <dbReference type="ARBA" id="ARBA00004429"/>
    </source>
</evidence>
<feature type="transmembrane region" description="Helical" evidence="10">
    <location>
        <begin position="138"/>
        <end position="168"/>
    </location>
</feature>
<feature type="transmembrane region" description="Helical" evidence="10">
    <location>
        <begin position="174"/>
        <end position="200"/>
    </location>
</feature>
<dbReference type="GO" id="GO:0046677">
    <property type="term" value="P:response to antibiotic"/>
    <property type="evidence" value="ECO:0007669"/>
    <property type="project" value="UniProtKB-KW"/>
</dbReference>
<dbReference type="EMBL" id="FXAY01000001">
    <property type="protein sequence ID" value="SMG12404.1"/>
    <property type="molecule type" value="Genomic_DNA"/>
</dbReference>
<dbReference type="GO" id="GO:0043190">
    <property type="term" value="C:ATP-binding cassette (ABC) transporter complex"/>
    <property type="evidence" value="ECO:0007669"/>
    <property type="project" value="InterPro"/>
</dbReference>
<feature type="transmembrane region" description="Helical" evidence="10">
    <location>
        <begin position="97"/>
        <end position="126"/>
    </location>
</feature>